<reference evidence="3 4" key="1">
    <citation type="submission" date="2018-08" db="EMBL/GenBank/DDBJ databases">
        <title>Actinomadura spongicola sp. nov., isolated from marine sponge Leucetta chagosensis.</title>
        <authorList>
            <person name="Li L."/>
            <person name="Lin H.W."/>
        </authorList>
    </citation>
    <scope>NUCLEOTIDE SEQUENCE [LARGE SCALE GENOMIC DNA]</scope>
    <source>
        <strain evidence="3 4">LHW52907</strain>
    </source>
</reference>
<feature type="region of interest" description="Disordered" evidence="1">
    <location>
        <begin position="97"/>
        <end position="121"/>
    </location>
</feature>
<evidence type="ECO:0000313" key="4">
    <source>
        <dbReference type="Proteomes" id="UP000262882"/>
    </source>
</evidence>
<accession>A0A372GFJ9</accession>
<dbReference type="EMBL" id="QVNQ01000005">
    <property type="protein sequence ID" value="RFS83853.1"/>
    <property type="molecule type" value="Genomic_DNA"/>
</dbReference>
<evidence type="ECO:0000259" key="2">
    <source>
        <dbReference type="PROSITE" id="PS51725"/>
    </source>
</evidence>
<keyword evidence="4" id="KW-1185">Reference proteome</keyword>
<feature type="domain" description="ABM" evidence="2">
    <location>
        <begin position="18"/>
        <end position="107"/>
    </location>
</feature>
<dbReference type="SUPFAM" id="SSF54909">
    <property type="entry name" value="Dimeric alpha+beta barrel"/>
    <property type="match status" value="1"/>
</dbReference>
<dbReference type="InterPro" id="IPR011008">
    <property type="entry name" value="Dimeric_a/b-barrel"/>
</dbReference>
<proteinExistence type="predicted"/>
<dbReference type="PANTHER" id="PTHR33336:SF3">
    <property type="entry name" value="ABM DOMAIN-CONTAINING PROTEIN"/>
    <property type="match status" value="1"/>
</dbReference>
<dbReference type="AlphaFoldDB" id="A0A372GFJ9"/>
<dbReference type="OrthoDB" id="5080511at2"/>
<dbReference type="InterPro" id="IPR007138">
    <property type="entry name" value="ABM_dom"/>
</dbReference>
<protein>
    <submittedName>
        <fullName evidence="3">Antibiotic biosynthesis monooxygenase</fullName>
    </submittedName>
</protein>
<organism evidence="3 4">
    <name type="scientific">Actinomadura spongiicola</name>
    <dbReference type="NCBI Taxonomy" id="2303421"/>
    <lineage>
        <taxon>Bacteria</taxon>
        <taxon>Bacillati</taxon>
        <taxon>Actinomycetota</taxon>
        <taxon>Actinomycetes</taxon>
        <taxon>Streptosporangiales</taxon>
        <taxon>Thermomonosporaceae</taxon>
        <taxon>Actinomadura</taxon>
    </lineage>
</organism>
<name>A0A372GFJ9_9ACTN</name>
<gene>
    <name evidence="3" type="ORF">D0T12_16690</name>
</gene>
<sequence length="121" mass="13931">MSRPNLSRMTTTAVQAPVSLYGFLTPKPGHADELRRLLLDLVEPSRAHEGNLEYHLHEQEDGRFFLYEVWHSQEALDRHHATEVVKTFMQALPKHLATEPEAYSGTMKSLYPKEAPHDERP</sequence>
<keyword evidence="3" id="KW-0560">Oxidoreductase</keyword>
<comment type="caution">
    <text evidence="3">The sequence shown here is derived from an EMBL/GenBank/DDBJ whole genome shotgun (WGS) entry which is preliminary data.</text>
</comment>
<evidence type="ECO:0000313" key="3">
    <source>
        <dbReference type="EMBL" id="RFS83853.1"/>
    </source>
</evidence>
<dbReference type="Pfam" id="PF03992">
    <property type="entry name" value="ABM"/>
    <property type="match status" value="1"/>
</dbReference>
<dbReference type="Proteomes" id="UP000262882">
    <property type="component" value="Unassembled WGS sequence"/>
</dbReference>
<dbReference type="Gene3D" id="3.30.70.100">
    <property type="match status" value="1"/>
</dbReference>
<evidence type="ECO:0000256" key="1">
    <source>
        <dbReference type="SAM" id="MobiDB-lite"/>
    </source>
</evidence>
<dbReference type="InterPro" id="IPR050744">
    <property type="entry name" value="AI-2_Isomerase_LsrG"/>
</dbReference>
<keyword evidence="3" id="KW-0503">Monooxygenase</keyword>
<dbReference type="GO" id="GO:0004497">
    <property type="term" value="F:monooxygenase activity"/>
    <property type="evidence" value="ECO:0007669"/>
    <property type="project" value="UniProtKB-KW"/>
</dbReference>
<dbReference type="PANTHER" id="PTHR33336">
    <property type="entry name" value="QUINOL MONOOXYGENASE YGIN-RELATED"/>
    <property type="match status" value="1"/>
</dbReference>
<dbReference type="PROSITE" id="PS51725">
    <property type="entry name" value="ABM"/>
    <property type="match status" value="1"/>
</dbReference>